<feature type="transmembrane region" description="Helical" evidence="1">
    <location>
        <begin position="14"/>
        <end position="34"/>
    </location>
</feature>
<evidence type="ECO:0008006" key="4">
    <source>
        <dbReference type="Google" id="ProtNLM"/>
    </source>
</evidence>
<sequence>MDILKQLLGRLHPLIVHLPIGFIILGLLLQVYFRRRKAFKEVIGKVYLWAGYSAILACLTGYLQYPGEGYAYDSVKLHL</sequence>
<dbReference type="Proteomes" id="UP001059209">
    <property type="component" value="Chromosome"/>
</dbReference>
<dbReference type="RefSeq" id="WP_260573071.1">
    <property type="nucleotide sequence ID" value="NZ_CP104205.1"/>
</dbReference>
<dbReference type="EMBL" id="CP104205">
    <property type="protein sequence ID" value="UWX55214.1"/>
    <property type="molecule type" value="Genomic_DNA"/>
</dbReference>
<reference evidence="2" key="1">
    <citation type="submission" date="2022-09" db="EMBL/GenBank/DDBJ databases">
        <title>Maribacter litopenaei sp. nov., isolated from the intestinal tract of the Pacific White Shrimp, Litopenaeus vannamei.</title>
        <authorList>
            <person name="Kim S.Y."/>
            <person name="Hwang C.Y."/>
        </authorList>
    </citation>
    <scope>NUCLEOTIDE SEQUENCE</scope>
    <source>
        <strain evidence="2">HL-LV01</strain>
    </source>
</reference>
<feature type="transmembrane region" description="Helical" evidence="1">
    <location>
        <begin position="46"/>
        <end position="65"/>
    </location>
</feature>
<keyword evidence="1" id="KW-1133">Transmembrane helix</keyword>
<evidence type="ECO:0000313" key="3">
    <source>
        <dbReference type="Proteomes" id="UP001059209"/>
    </source>
</evidence>
<evidence type="ECO:0000313" key="2">
    <source>
        <dbReference type="EMBL" id="UWX55214.1"/>
    </source>
</evidence>
<keyword evidence="1" id="KW-0472">Membrane</keyword>
<accession>A0ABY5YAG8</accession>
<gene>
    <name evidence="2" type="ORF">NYZ99_00855</name>
</gene>
<organism evidence="2 3">
    <name type="scientific">Maribacter litopenaei</name>
    <dbReference type="NCBI Taxonomy" id="2976127"/>
    <lineage>
        <taxon>Bacteria</taxon>
        <taxon>Pseudomonadati</taxon>
        <taxon>Bacteroidota</taxon>
        <taxon>Flavobacteriia</taxon>
        <taxon>Flavobacteriales</taxon>
        <taxon>Flavobacteriaceae</taxon>
        <taxon>Maribacter</taxon>
    </lineage>
</organism>
<protein>
    <recommendedName>
        <fullName evidence="4">DUF2306 domain-containing protein</fullName>
    </recommendedName>
</protein>
<proteinExistence type="predicted"/>
<keyword evidence="3" id="KW-1185">Reference proteome</keyword>
<keyword evidence="1" id="KW-0812">Transmembrane</keyword>
<evidence type="ECO:0000256" key="1">
    <source>
        <dbReference type="SAM" id="Phobius"/>
    </source>
</evidence>
<name>A0ABY5YAG8_9FLAO</name>